<name>A0A2N5EKS3_9GAMM</name>
<dbReference type="RefSeq" id="WP_101829175.1">
    <property type="nucleotide sequence ID" value="NZ_PJZI01000038.1"/>
</dbReference>
<dbReference type="AlphaFoldDB" id="A0A2N5EKS3"/>
<sequence length="244" mass="27867">MTEEQIWKARYYSACDIAHRWFAFFEGQTEEVSRHLDIFSPYVRLVHAGTHLLAEGKDGMDSWLKSLPYEKGSHFIRRFEFIPGQENEATVNMDIGYQRVESDLTVGGALSEYRTTLLFGEGEDAVFTFLQKTPVYQNPDKVFRESFSENRVHSFIARFSQLMLTARPGVVSTIVSGNADENTRQNLPVFLRSADPDGMNIEETDILAMKCTLLLPVDGTKRRLSLELAEEGGRYLVIRHADWS</sequence>
<keyword evidence="2" id="KW-1185">Reference proteome</keyword>
<dbReference type="OrthoDB" id="4920041at2"/>
<dbReference type="EMBL" id="PJZK01000015">
    <property type="protein sequence ID" value="PLR47348.1"/>
    <property type="molecule type" value="Genomic_DNA"/>
</dbReference>
<accession>A0A2N5EKS3</accession>
<dbReference type="Proteomes" id="UP000234626">
    <property type="component" value="Unassembled WGS sequence"/>
</dbReference>
<evidence type="ECO:0000313" key="2">
    <source>
        <dbReference type="Proteomes" id="UP000234626"/>
    </source>
</evidence>
<evidence type="ECO:0000313" key="1">
    <source>
        <dbReference type="EMBL" id="PLR47348.1"/>
    </source>
</evidence>
<proteinExistence type="predicted"/>
<comment type="caution">
    <text evidence="1">The sequence shown here is derived from an EMBL/GenBank/DDBJ whole genome shotgun (WGS) entry which is preliminary data.</text>
</comment>
<reference evidence="1 2" key="1">
    <citation type="submission" date="2017-12" db="EMBL/GenBank/DDBJ databases">
        <title>Characterization of six clinical isolates of Enterochimera gen. nov., a novel genus of the Yersiniaciae family and the three species Enterochimera arupensis sp. nov., Enterochimera coloradensis sp. nov, and Enterochimera californica sp. nov.</title>
        <authorList>
            <person name="Rossi A."/>
            <person name="Fisher M."/>
        </authorList>
    </citation>
    <scope>NUCLEOTIDE SEQUENCE [LARGE SCALE GENOMIC DNA]</scope>
    <source>
        <strain evidence="1 2">2016Iso1</strain>
    </source>
</reference>
<protein>
    <submittedName>
        <fullName evidence="1">Uncharacterized protein</fullName>
    </submittedName>
</protein>
<organism evidence="1 2">
    <name type="scientific">Chimaeribacter arupi</name>
    <dbReference type="NCBI Taxonomy" id="2060066"/>
    <lineage>
        <taxon>Bacteria</taxon>
        <taxon>Pseudomonadati</taxon>
        <taxon>Pseudomonadota</taxon>
        <taxon>Gammaproteobacteria</taxon>
        <taxon>Enterobacterales</taxon>
        <taxon>Yersiniaceae</taxon>
        <taxon>Chimaeribacter</taxon>
    </lineage>
</organism>
<gene>
    <name evidence="1" type="ORF">CYR34_14435</name>
</gene>